<dbReference type="SUPFAM" id="SSF52490">
    <property type="entry name" value="Tubulin nucleotide-binding domain-like"/>
    <property type="match status" value="1"/>
</dbReference>
<evidence type="ECO:0000256" key="10">
    <source>
        <dbReference type="RuleBase" id="RU000631"/>
    </source>
</evidence>
<keyword evidence="2 8" id="KW-0963">Cytoplasm</keyword>
<evidence type="ECO:0000256" key="9">
    <source>
        <dbReference type="NCBIfam" id="TIGR00065"/>
    </source>
</evidence>
<dbReference type="SUPFAM" id="SSF55307">
    <property type="entry name" value="Tubulin C-terminal domain-like"/>
    <property type="match status" value="1"/>
</dbReference>
<feature type="binding site" evidence="8">
    <location>
        <position position="136"/>
    </location>
    <ligand>
        <name>GTP</name>
        <dbReference type="ChEBI" id="CHEBI:37565"/>
    </ligand>
</feature>
<evidence type="ECO:0000256" key="5">
    <source>
        <dbReference type="ARBA" id="ARBA00023134"/>
    </source>
</evidence>
<dbReference type="InterPro" id="IPR024757">
    <property type="entry name" value="FtsZ_C"/>
</dbReference>
<reference evidence="14 15" key="1">
    <citation type="submission" date="2018-06" db="EMBL/GenBank/DDBJ databases">
        <title>Whole genome sequencing of a novel hydrocarbon degrading bacterial strain, PW21 isolated from oil contaminated produced water sample.</title>
        <authorList>
            <person name="Nagkirti P."/>
            <person name="Shaikh A."/>
            <person name="Gowdaman V."/>
            <person name="Engineer A.E."/>
            <person name="Dagar S."/>
            <person name="Dhakephalkar P.K."/>
        </authorList>
    </citation>
    <scope>NUCLEOTIDE SEQUENCE [LARGE SCALE GENOMIC DNA]</scope>
    <source>
        <strain evidence="14 15">PW21</strain>
    </source>
</reference>
<dbReference type="SMART" id="SM00864">
    <property type="entry name" value="Tubulin"/>
    <property type="match status" value="1"/>
</dbReference>
<comment type="function">
    <text evidence="8 10">Essential cell division protein that forms a contractile ring structure (Z ring) at the future cell division site. The regulation of the ring assembly controls the timing and the location of cell division. One of the functions of the FtsZ ring is to recruit other cell division proteins to the septum to produce a new cell wall between the dividing cells. Binds GTP and shows GTPase activity.</text>
</comment>
<dbReference type="InterPro" id="IPR018316">
    <property type="entry name" value="Tubulin/FtsZ_2-layer-sand-dom"/>
</dbReference>
<evidence type="ECO:0000256" key="7">
    <source>
        <dbReference type="ARBA" id="ARBA00023306"/>
    </source>
</evidence>
<dbReference type="GO" id="GO:0043093">
    <property type="term" value="P:FtsZ-dependent cytokinesis"/>
    <property type="evidence" value="ECO:0007669"/>
    <property type="project" value="UniProtKB-UniRule"/>
</dbReference>
<feature type="binding site" evidence="8">
    <location>
        <position position="184"/>
    </location>
    <ligand>
        <name>GTP</name>
        <dbReference type="ChEBI" id="CHEBI:37565"/>
    </ligand>
</feature>
<dbReference type="NCBIfam" id="TIGR00065">
    <property type="entry name" value="ftsZ"/>
    <property type="match status" value="1"/>
</dbReference>
<evidence type="ECO:0000256" key="3">
    <source>
        <dbReference type="ARBA" id="ARBA00022618"/>
    </source>
</evidence>
<dbReference type="GO" id="GO:0051258">
    <property type="term" value="P:protein polymerization"/>
    <property type="evidence" value="ECO:0007669"/>
    <property type="project" value="UniProtKB-UniRule"/>
</dbReference>
<comment type="caution">
    <text evidence="14">The sequence shown here is derived from an EMBL/GenBank/DDBJ whole genome shotgun (WGS) entry which is preliminary data.</text>
</comment>
<evidence type="ECO:0000259" key="12">
    <source>
        <dbReference type="SMART" id="SM00864"/>
    </source>
</evidence>
<dbReference type="InterPro" id="IPR003008">
    <property type="entry name" value="Tubulin_FtsZ_GTPase"/>
</dbReference>
<dbReference type="GO" id="GO:0032153">
    <property type="term" value="C:cell division site"/>
    <property type="evidence" value="ECO:0007669"/>
    <property type="project" value="UniProtKB-UniRule"/>
</dbReference>
<dbReference type="CDD" id="cd02201">
    <property type="entry name" value="FtsZ_type1"/>
    <property type="match status" value="1"/>
</dbReference>
<dbReference type="InterPro" id="IPR020805">
    <property type="entry name" value="Cell_div_FtsZ_CS"/>
</dbReference>
<dbReference type="PANTHER" id="PTHR30314">
    <property type="entry name" value="CELL DIVISION PROTEIN FTSZ-RELATED"/>
    <property type="match status" value="1"/>
</dbReference>
<keyword evidence="15" id="KW-1185">Reference proteome</keyword>
<evidence type="ECO:0000256" key="11">
    <source>
        <dbReference type="SAM" id="MobiDB-lite"/>
    </source>
</evidence>
<feature type="binding site" evidence="8">
    <location>
        <begin position="105"/>
        <end position="107"/>
    </location>
    <ligand>
        <name>GTP</name>
        <dbReference type="ChEBI" id="CHEBI:37565"/>
    </ligand>
</feature>
<dbReference type="SMART" id="SM00865">
    <property type="entry name" value="Tubulin_C"/>
    <property type="match status" value="1"/>
</dbReference>
<feature type="binding site" evidence="8">
    <location>
        <position position="140"/>
    </location>
    <ligand>
        <name>GTP</name>
        <dbReference type="ChEBI" id="CHEBI:37565"/>
    </ligand>
</feature>
<dbReference type="InterPro" id="IPR008280">
    <property type="entry name" value="Tub_FtsZ_C"/>
</dbReference>
<dbReference type="FunFam" id="3.30.1330.20:FF:000005">
    <property type="entry name" value="Cell division protein FtsZ"/>
    <property type="match status" value="1"/>
</dbReference>
<evidence type="ECO:0000313" key="14">
    <source>
        <dbReference type="EMBL" id="PZR55447.1"/>
    </source>
</evidence>
<dbReference type="GO" id="GO:0005525">
    <property type="term" value="F:GTP binding"/>
    <property type="evidence" value="ECO:0007669"/>
    <property type="project" value="UniProtKB-UniRule"/>
</dbReference>
<dbReference type="EMBL" id="QKWH01000001">
    <property type="protein sequence ID" value="PZR55447.1"/>
    <property type="molecule type" value="Genomic_DNA"/>
</dbReference>
<feature type="domain" description="Tubulin/FtsZ GTPase" evidence="12">
    <location>
        <begin position="10"/>
        <end position="202"/>
    </location>
</feature>
<dbReference type="InterPro" id="IPR036525">
    <property type="entry name" value="Tubulin/FtsZ_GTPase_sf"/>
</dbReference>
<gene>
    <name evidence="8" type="primary">ftsZ</name>
    <name evidence="14" type="ORF">DNL40_03595</name>
</gene>
<dbReference type="InterPro" id="IPR000158">
    <property type="entry name" value="Cell_div_FtsZ"/>
</dbReference>
<dbReference type="GO" id="GO:0000917">
    <property type="term" value="P:division septum assembly"/>
    <property type="evidence" value="ECO:0007669"/>
    <property type="project" value="UniProtKB-KW"/>
</dbReference>
<keyword evidence="7 8" id="KW-0131">Cell cycle</keyword>
<dbReference type="InterPro" id="IPR037103">
    <property type="entry name" value="Tubulin/FtsZ-like_C"/>
</dbReference>
<protein>
    <recommendedName>
        <fullName evidence="8 9">Cell division protein FtsZ</fullName>
    </recommendedName>
</protein>
<dbReference type="RefSeq" id="WP_111249811.1">
    <property type="nucleotide sequence ID" value="NZ_QKWH01000001.1"/>
</dbReference>
<dbReference type="PRINTS" id="PR00423">
    <property type="entry name" value="CELLDVISFTSZ"/>
</dbReference>
<dbReference type="GO" id="GO:0003924">
    <property type="term" value="F:GTPase activity"/>
    <property type="evidence" value="ECO:0007669"/>
    <property type="project" value="UniProtKB-UniRule"/>
</dbReference>
<dbReference type="InterPro" id="IPR045061">
    <property type="entry name" value="FtsZ/CetZ"/>
</dbReference>
<evidence type="ECO:0000256" key="4">
    <source>
        <dbReference type="ARBA" id="ARBA00022741"/>
    </source>
</evidence>
<evidence type="ECO:0000256" key="8">
    <source>
        <dbReference type="HAMAP-Rule" id="MF_00909"/>
    </source>
</evidence>
<organism evidence="14 15">
    <name type="scientific">Xylanimonas oleitrophica</name>
    <dbReference type="NCBI Taxonomy" id="2607479"/>
    <lineage>
        <taxon>Bacteria</taxon>
        <taxon>Bacillati</taxon>
        <taxon>Actinomycetota</taxon>
        <taxon>Actinomycetes</taxon>
        <taxon>Micrococcales</taxon>
        <taxon>Promicromonosporaceae</taxon>
        <taxon>Xylanimonas</taxon>
    </lineage>
</organism>
<dbReference type="FunFam" id="3.40.50.1440:FF:000001">
    <property type="entry name" value="Cell division protein FtsZ"/>
    <property type="match status" value="1"/>
</dbReference>
<keyword evidence="4 8" id="KW-0547">Nucleotide-binding</keyword>
<dbReference type="PROSITE" id="PS01134">
    <property type="entry name" value="FTSZ_1"/>
    <property type="match status" value="1"/>
</dbReference>
<dbReference type="GO" id="GO:0005737">
    <property type="term" value="C:cytoplasm"/>
    <property type="evidence" value="ECO:0007669"/>
    <property type="project" value="UniProtKB-SubCell"/>
</dbReference>
<feature type="compositionally biased region" description="Low complexity" evidence="11">
    <location>
        <begin position="386"/>
        <end position="404"/>
    </location>
</feature>
<evidence type="ECO:0000256" key="6">
    <source>
        <dbReference type="ARBA" id="ARBA00023210"/>
    </source>
</evidence>
<dbReference type="HAMAP" id="MF_00909">
    <property type="entry name" value="FtsZ"/>
    <property type="match status" value="1"/>
</dbReference>
<dbReference type="Pfam" id="PF12327">
    <property type="entry name" value="FtsZ_C"/>
    <property type="match status" value="1"/>
</dbReference>
<dbReference type="Pfam" id="PF00091">
    <property type="entry name" value="Tubulin"/>
    <property type="match status" value="1"/>
</dbReference>
<evidence type="ECO:0000259" key="13">
    <source>
        <dbReference type="SMART" id="SM00865"/>
    </source>
</evidence>
<dbReference type="AlphaFoldDB" id="A0A2W5WVV1"/>
<keyword evidence="6 8" id="KW-0717">Septation</keyword>
<feature type="binding site" evidence="8">
    <location>
        <begin position="18"/>
        <end position="22"/>
    </location>
    <ligand>
        <name>GTP</name>
        <dbReference type="ChEBI" id="CHEBI:37565"/>
    </ligand>
</feature>
<keyword evidence="5 8" id="KW-0342">GTP-binding</keyword>
<comment type="subcellular location">
    <subcellularLocation>
        <location evidence="8">Cytoplasm</location>
    </subcellularLocation>
    <text evidence="8">Assembles at midcell at the inner surface of the cytoplasmic membrane.</text>
</comment>
<keyword evidence="3 8" id="KW-0132">Cell division</keyword>
<dbReference type="Gene3D" id="3.30.1330.20">
    <property type="entry name" value="Tubulin/FtsZ, C-terminal domain"/>
    <property type="match status" value="1"/>
</dbReference>
<dbReference type="Gene3D" id="3.40.50.1440">
    <property type="entry name" value="Tubulin/FtsZ, GTPase domain"/>
    <property type="match status" value="1"/>
</dbReference>
<accession>A0A2W5WVV1</accession>
<evidence type="ECO:0000256" key="1">
    <source>
        <dbReference type="ARBA" id="ARBA00009690"/>
    </source>
</evidence>
<dbReference type="PROSITE" id="PS01135">
    <property type="entry name" value="FTSZ_2"/>
    <property type="match status" value="1"/>
</dbReference>
<evidence type="ECO:0000313" key="15">
    <source>
        <dbReference type="Proteomes" id="UP000248783"/>
    </source>
</evidence>
<dbReference type="PANTHER" id="PTHR30314:SF3">
    <property type="entry name" value="MITOCHONDRIAL DIVISION PROTEIN FSZA"/>
    <property type="match status" value="1"/>
</dbReference>
<evidence type="ECO:0000256" key="2">
    <source>
        <dbReference type="ARBA" id="ARBA00022490"/>
    </source>
</evidence>
<feature type="domain" description="Tubulin/FtsZ 2-layer sandwich" evidence="13">
    <location>
        <begin position="204"/>
        <end position="321"/>
    </location>
</feature>
<sequence>MATPQNYLAVIKVVGIGGGGVNAVNRMIEVGLKGVEFIAVNTDAQALLMSDADVKLDVGRDLTRGLGAGADPEVGRKAAEDHAEEIEEVLRGADMVFVTAGEGGGTGTGGAPVVARIARSLGALTVGVVTRPFTFEGRRRSVQAEHGIEALREEVDTLIVIPNDRLLQMSDRNVSAIAAFHSADQVLHSGVQGITDLITTPGLINLDFADVKSVMQGAGSALMGIGSARGEDRAVQAAELAISSPLLEASIDGAHGVLLSIQGGSDLGLFEVHEAARLVQEAAHPEANIIFGTVIDDALGDEVRVTVIAAGFDGGMPQARKDGRGLGQIAGQPAKPAVTTSATGQVSVAEPSPVTTPLPQQPVTGAHTMPRPIPADPDDVPVSLQPAPAARPVTAVTEEAEGVTVERPVEVPRIWDAQPPKEELDVPDFLK</sequence>
<comment type="similarity">
    <text evidence="1 8 10">Belongs to the FtsZ family.</text>
</comment>
<feature type="region of interest" description="Disordered" evidence="11">
    <location>
        <begin position="325"/>
        <end position="404"/>
    </location>
</feature>
<proteinExistence type="inferred from homology"/>
<name>A0A2W5WVV1_9MICO</name>
<dbReference type="Proteomes" id="UP000248783">
    <property type="component" value="Unassembled WGS sequence"/>
</dbReference>
<comment type="subunit">
    <text evidence="8">Homodimer. Polymerizes to form a dynamic ring structure in a strictly GTP-dependent manner. Interacts directly with several other division proteins.</text>
</comment>